<organism evidence="1 2">
    <name type="scientific">Meloidogyne enterolobii</name>
    <name type="common">Root-knot nematode worm</name>
    <name type="synonym">Meloidogyne mayaguensis</name>
    <dbReference type="NCBI Taxonomy" id="390850"/>
    <lineage>
        <taxon>Eukaryota</taxon>
        <taxon>Metazoa</taxon>
        <taxon>Ecdysozoa</taxon>
        <taxon>Nematoda</taxon>
        <taxon>Chromadorea</taxon>
        <taxon>Rhabditida</taxon>
        <taxon>Tylenchina</taxon>
        <taxon>Tylenchomorpha</taxon>
        <taxon>Tylenchoidea</taxon>
        <taxon>Meloidogynidae</taxon>
        <taxon>Meloidogyninae</taxon>
        <taxon>Meloidogyne</taxon>
    </lineage>
</organism>
<dbReference type="EMBL" id="CAVMJV010000107">
    <property type="protein sequence ID" value="CAK5100063.1"/>
    <property type="molecule type" value="Genomic_DNA"/>
</dbReference>
<dbReference type="Proteomes" id="UP001497535">
    <property type="component" value="Unassembled WGS sequence"/>
</dbReference>
<evidence type="ECO:0000313" key="2">
    <source>
        <dbReference type="Proteomes" id="UP001497535"/>
    </source>
</evidence>
<keyword evidence="2" id="KW-1185">Reference proteome</keyword>
<comment type="caution">
    <text evidence="1">The sequence shown here is derived from an EMBL/GenBank/DDBJ whole genome shotgun (WGS) entry which is preliminary data.</text>
</comment>
<sequence length="284" mass="32806">MLYYNPIFILLLLQSLIFIIFIETIDGRCHCSREKVFDSNVNEGVFKSPGYPSRYCDFLDCKWNIQPAENTFVYAEFKTFTEQQYDFLETRWNGSELIRVKHASLSGESFDNVPIKHLRLSSAINDGLLFHFITDDTTSNFRGFEISFSRKSGDKIERFSSFNSFPSTLTSKTGSVSVLISVFDLYDRKAPYQIEFVAVKKHCDCFPNNLTLCRVHPLNLLSPGFPEYCHNLNCSTQISLESPHITREYVESLQIQFNSFQTEVEKDLLHLKIPDVTKDSFNIS</sequence>
<gene>
    <name evidence="1" type="ORF">MENTE1834_LOCUS41975</name>
</gene>
<protein>
    <submittedName>
        <fullName evidence="1">Uncharacterized protein</fullName>
    </submittedName>
</protein>
<reference evidence="1" key="1">
    <citation type="submission" date="2023-11" db="EMBL/GenBank/DDBJ databases">
        <authorList>
            <person name="Poullet M."/>
        </authorList>
    </citation>
    <scope>NUCLEOTIDE SEQUENCE</scope>
    <source>
        <strain evidence="1">E1834</strain>
    </source>
</reference>
<name>A0ACB1AQI6_MELEN</name>
<evidence type="ECO:0000313" key="1">
    <source>
        <dbReference type="EMBL" id="CAK5100063.1"/>
    </source>
</evidence>
<proteinExistence type="predicted"/>
<accession>A0ACB1AQI6</accession>